<organism evidence="4">
    <name type="scientific">Taenia asiatica</name>
    <name type="common">Asian tapeworm</name>
    <dbReference type="NCBI Taxonomy" id="60517"/>
    <lineage>
        <taxon>Eukaryota</taxon>
        <taxon>Metazoa</taxon>
        <taxon>Spiralia</taxon>
        <taxon>Lophotrochozoa</taxon>
        <taxon>Platyhelminthes</taxon>
        <taxon>Cestoda</taxon>
        <taxon>Eucestoda</taxon>
        <taxon>Cyclophyllidea</taxon>
        <taxon>Taeniidae</taxon>
        <taxon>Taenia</taxon>
    </lineage>
</organism>
<feature type="region of interest" description="Disordered" evidence="1">
    <location>
        <begin position="1754"/>
        <end position="1788"/>
    </location>
</feature>
<dbReference type="WBParaSite" id="TASK_0000323901-mRNA-1">
    <property type="protein sequence ID" value="TASK_0000323901-mRNA-1"/>
    <property type="gene ID" value="TASK_0000323901"/>
</dbReference>
<dbReference type="Proteomes" id="UP000282613">
    <property type="component" value="Unassembled WGS sequence"/>
</dbReference>
<proteinExistence type="predicted"/>
<dbReference type="EMBL" id="UYRS01018292">
    <property type="protein sequence ID" value="VDK31488.1"/>
    <property type="molecule type" value="Genomic_DNA"/>
</dbReference>
<reference evidence="2 3" key="2">
    <citation type="submission" date="2018-11" db="EMBL/GenBank/DDBJ databases">
        <authorList>
            <consortium name="Pathogen Informatics"/>
        </authorList>
    </citation>
    <scope>NUCLEOTIDE SEQUENCE [LARGE SCALE GENOMIC DNA]</scope>
</reference>
<dbReference type="Gene3D" id="1.20.58.60">
    <property type="match status" value="1"/>
</dbReference>
<name>A0A0R3W0P0_TAEAS</name>
<dbReference type="Gene3D" id="2.30.30.40">
    <property type="entry name" value="SH3 Domains"/>
    <property type="match status" value="1"/>
</dbReference>
<keyword evidence="3" id="KW-1185">Reference proteome</keyword>
<feature type="compositionally biased region" description="Polar residues" evidence="1">
    <location>
        <begin position="1761"/>
        <end position="1783"/>
    </location>
</feature>
<evidence type="ECO:0000313" key="2">
    <source>
        <dbReference type="EMBL" id="VDK31488.1"/>
    </source>
</evidence>
<feature type="region of interest" description="Disordered" evidence="1">
    <location>
        <begin position="746"/>
        <end position="766"/>
    </location>
</feature>
<feature type="compositionally biased region" description="Basic and acidic residues" evidence="1">
    <location>
        <begin position="746"/>
        <end position="759"/>
    </location>
</feature>
<reference evidence="4" key="1">
    <citation type="submission" date="2016-04" db="UniProtKB">
        <authorList>
            <consortium name="WormBaseParasite"/>
        </authorList>
    </citation>
    <scope>IDENTIFICATION</scope>
</reference>
<protein>
    <submittedName>
        <fullName evidence="4">SH3_10 domain-containing protein</fullName>
    </submittedName>
</protein>
<evidence type="ECO:0000313" key="3">
    <source>
        <dbReference type="Proteomes" id="UP000282613"/>
    </source>
</evidence>
<accession>A0A0R3W0P0</accession>
<evidence type="ECO:0000313" key="4">
    <source>
        <dbReference type="WBParaSite" id="TASK_0000323901-mRNA-1"/>
    </source>
</evidence>
<gene>
    <name evidence="2" type="ORF">TASK_LOCUS3240</name>
</gene>
<sequence>MSEDLSVISSQLNAIKSEVVEFNVGVSHLALDEERERYTRIRERIESLVIALGNNRVATGNTETLRYLETISCLENIFTDVAKAATVTAVGLSTEDGISQRALSSRFLTDNVKQCWDYTAQLSNLAAIQLKAAADFHIFNHEVNEVRAHASQLKNLSGKQLEAFSPDGRIDEASNLATEMKERLSAFQSLSERARTLASKAPSILPVENRLLKVRNGVVGSSELGSQLMAQLLIDYVGGNFTVKKGESLPLVDTTENPYLWKVMTPNGPQYIPSIACIIASANGEQIHDAYKTLSTVKDAWNDSVENYRRQLAIYYSKYLEGVGQRGGLHTTDPTGKRRFLEDLDRLLIQADADEGRLANTLAMLSGKAGKFHNCFLAHMNPCNLALIKLYRLYVVSRPEQANEVWSRSELNLLHQPLLILNEHVQSLKRMDENVDLYTNRMREYASSITSETRGLQAQLESLRLTHDQNRAELKELYDRVHNWKTAYIESLNGPTTGVGRLIISSVSSSSGISSEELPPIPIPPSPFGRITPVELPITQGEESDVEFLETRDHRRSKMKVALLQAKDTSRSEKATVFTCGANLHPRQIYGSLNVNQTSAPKPKTVRDSQTQTIHRCVIQNTQTELTGNLVDCKLVATQSEPNRVDCMTQIGWIKAQKAQQVDVSIISAAMEGAIPDRAYKTHTIRPLEDTTAYCEIATPRVKKQDLILQIGDSRAYETDTHSIDSGAIEAHIGCRRDLGYRKMETAKTKGQPKQKESEIQAGPSGFKTSSVELARAFSSTNLQTKIDRNSVKMETTLRPLKSHDAEAQISQASNTPKAYDGGFKELTKDTSYCELNANGLTSSDIDLQVSKPALVETAVVNGMGKSKIFVECTCVDKVPRGMKGVENFSSNHFCALHQPISFHFTPPCYAQCETPLRMQETSSFYIKRTIDCQTESPKLVPREFGVSTEETRKGMQKPTPPEAGVVEFTTTSSEMNVRSVSFPKRTADRSTTAPRTAAGAEAQTAVNKLQHCVLEHSSNSPPSEPTYLATCAKKRVCREVPCQVGTILQPETMEISTVPLKLAEIGQFSHQDGTFNAVICPTRVLVKPVLTEDAGINVAKMRDMHHLNVKIGDRMYDASVAQTSGMRTQQETDHDRRQICTLEMNSKNGQMDNYTMTASPSVTEASITITLNGQRRQQQTVNQLPVCPSCHCQLETSYMSSAITEASTSRRPRPAVSKTTQVGTILTPTRVQVVGVCTKSKTQPEISRFSGGVQNIVCPSTVELVSSLTETGGIKVKDLSEVNAINILAEGSTLHANVQNQVFQGNVAHSKGDPAHNRTATTAKKSEIRSISSQPLMQQVRFEIVSTKISEPCDFCHGTGQKVSAQVSLQDRKATSTTSATYQQLVNQKIQGPEVSSVECQVGTILRPTRVHIANVEIRPRTAELARQMGMTPNAIICPSTIELQTELAENGGIQVMNSKDVRSMELVAGTSIFETSFCESATNERRQNIPSRKPFMDNMNITCGKSGLTLGQAPTEKVVKTVPNTETFTLHDVGCEFAIKSANVGTVCNQCHGRGRIRQTGELPNLRPVSSTQVKPSQGDVKKEDASCQVGVTMVPRKMNVSTVKVAVEEKSCANIMGISGPSVLQPTTCELESRISEKSGIAIAQIDAVEQLQLQIGGEIYNASVVGGSVKPKKIETTGSWGSKHSPISITGHPRPVIHVPSSIQWLEAGLCNTTGPYLVTMKESTVQKKSILEVGALTLDERRLQLSVDGDLRGKLTMQTTPQPSSSGQRPTSHPTSSQRRPDSRLCDVACEALIKPETLEKRLQTVLF</sequence>
<dbReference type="STRING" id="60517.A0A0R3W0P0"/>
<evidence type="ECO:0000256" key="1">
    <source>
        <dbReference type="SAM" id="MobiDB-lite"/>
    </source>
</evidence>
<dbReference type="OrthoDB" id="18740at2759"/>